<sequence length="519" mass="57927">MTLEQKFWTEETSYNNDNDNERTALLTASQNEQYATTPNQDFRWLLKKGSSIAGTILLHQMMELTNISMIGHLGARELAAATLGNMLLAVVYYCIAGGIANTMETLCSQAYTGAKDKTMVGVYFQRVYSVLIIWSILMGIVLYNGTSILIALGQEPELAAFAGSYIRCIFPGAIIYVTFDAHRKYLQSQGETIISVYILMIGVLMNALIQYFLIFYLNMGFIGAPFGLSIVYIFMLGAQLFYTHFIRQTNINCWGGWSFRRCLPLKSNTANKNGEWFQFFNLIICNVFVICSEYYVAELSILAISYLPNSTSIIASGSVLLRSHISSHTVAIGLAAASATRVGHHIGQGSAQGARQSFHMGCWVSLLLSLPLTVFFWLFRDTFPYLFTEQEDVAKLISTGLPLLASYQVFGMIAGQLSGVLRGFGRQQISAFISLITFYGVTVPVGYTLIFHTSYWSLNGIWVAFGIGYFIYALAQLLFLFTVDWTAECAKIQNQLLLLHNSNDNHNITTLSVRKDYPV</sequence>
<dbReference type="PANTHER" id="PTHR11206">
    <property type="entry name" value="MULTIDRUG RESISTANCE PROTEIN"/>
    <property type="match status" value="1"/>
</dbReference>
<dbReference type="CDD" id="cd13132">
    <property type="entry name" value="MATE_eukaryotic"/>
    <property type="match status" value="1"/>
</dbReference>
<dbReference type="GO" id="GO:1990961">
    <property type="term" value="P:xenobiotic detoxification by transmembrane export across the plasma membrane"/>
    <property type="evidence" value="ECO:0007669"/>
    <property type="project" value="InterPro"/>
</dbReference>
<dbReference type="Proteomes" id="UP001209540">
    <property type="component" value="Unassembled WGS sequence"/>
</dbReference>
<feature type="transmembrane region" description="Helical" evidence="6">
    <location>
        <begin position="462"/>
        <end position="483"/>
    </location>
</feature>
<dbReference type="Pfam" id="PF01554">
    <property type="entry name" value="MatE"/>
    <property type="match status" value="2"/>
</dbReference>
<evidence type="ECO:0000256" key="4">
    <source>
        <dbReference type="ARBA" id="ARBA00022989"/>
    </source>
</evidence>
<feature type="transmembrane region" description="Helical" evidence="6">
    <location>
        <begin position="429"/>
        <end position="450"/>
    </location>
</feature>
<reference evidence="7" key="2">
    <citation type="submission" date="2023-02" db="EMBL/GenBank/DDBJ databases">
        <authorList>
            <consortium name="DOE Joint Genome Institute"/>
            <person name="Mondo S.J."/>
            <person name="Chang Y."/>
            <person name="Wang Y."/>
            <person name="Ahrendt S."/>
            <person name="Andreopoulos W."/>
            <person name="Barry K."/>
            <person name="Beard J."/>
            <person name="Benny G.L."/>
            <person name="Blankenship S."/>
            <person name="Bonito G."/>
            <person name="Cuomo C."/>
            <person name="Desiro A."/>
            <person name="Gervers K.A."/>
            <person name="Hundley H."/>
            <person name="Kuo A."/>
            <person name="LaButti K."/>
            <person name="Lang B.F."/>
            <person name="Lipzen A."/>
            <person name="O'Donnell K."/>
            <person name="Pangilinan J."/>
            <person name="Reynolds N."/>
            <person name="Sandor L."/>
            <person name="Smith M.W."/>
            <person name="Tsang A."/>
            <person name="Grigoriev I.V."/>
            <person name="Stajich J.E."/>
            <person name="Spatafora J.W."/>
        </authorList>
    </citation>
    <scope>NUCLEOTIDE SEQUENCE</scope>
    <source>
        <strain evidence="7">RSA 2281</strain>
    </source>
</reference>
<feature type="transmembrane region" description="Helical" evidence="6">
    <location>
        <begin position="191"/>
        <end position="213"/>
    </location>
</feature>
<evidence type="ECO:0000256" key="3">
    <source>
        <dbReference type="ARBA" id="ARBA00022692"/>
    </source>
</evidence>
<dbReference type="EMBL" id="JAIXMP010000018">
    <property type="protein sequence ID" value="KAI9258805.1"/>
    <property type="molecule type" value="Genomic_DNA"/>
</dbReference>
<comment type="similarity">
    <text evidence="2">Belongs to the multi antimicrobial extrusion (MATE) (TC 2.A.66.1) family.</text>
</comment>
<keyword evidence="8" id="KW-1185">Reference proteome</keyword>
<dbReference type="InterPro" id="IPR045069">
    <property type="entry name" value="MATE_euk"/>
</dbReference>
<dbReference type="GO" id="GO:0015297">
    <property type="term" value="F:antiporter activity"/>
    <property type="evidence" value="ECO:0007669"/>
    <property type="project" value="InterPro"/>
</dbReference>
<comment type="subcellular location">
    <subcellularLocation>
        <location evidence="1">Membrane</location>
        <topology evidence="1">Multi-pass membrane protein</topology>
    </subcellularLocation>
</comment>
<evidence type="ECO:0000313" key="7">
    <source>
        <dbReference type="EMBL" id="KAI9258805.1"/>
    </source>
</evidence>
<feature type="transmembrane region" description="Helical" evidence="6">
    <location>
        <begin position="399"/>
        <end position="417"/>
    </location>
</feature>
<evidence type="ECO:0000256" key="1">
    <source>
        <dbReference type="ARBA" id="ARBA00004141"/>
    </source>
</evidence>
<reference evidence="7" key="1">
    <citation type="journal article" date="2022" name="IScience">
        <title>Evolution of zygomycete secretomes and the origins of terrestrial fungal ecologies.</title>
        <authorList>
            <person name="Chang Y."/>
            <person name="Wang Y."/>
            <person name="Mondo S."/>
            <person name="Ahrendt S."/>
            <person name="Andreopoulos W."/>
            <person name="Barry K."/>
            <person name="Beard J."/>
            <person name="Benny G.L."/>
            <person name="Blankenship S."/>
            <person name="Bonito G."/>
            <person name="Cuomo C."/>
            <person name="Desiro A."/>
            <person name="Gervers K.A."/>
            <person name="Hundley H."/>
            <person name="Kuo A."/>
            <person name="LaButti K."/>
            <person name="Lang B.F."/>
            <person name="Lipzen A."/>
            <person name="O'Donnell K."/>
            <person name="Pangilinan J."/>
            <person name="Reynolds N."/>
            <person name="Sandor L."/>
            <person name="Smith M.E."/>
            <person name="Tsang A."/>
            <person name="Grigoriev I.V."/>
            <person name="Stajich J.E."/>
            <person name="Spatafora J.W."/>
        </authorList>
    </citation>
    <scope>NUCLEOTIDE SEQUENCE</scope>
    <source>
        <strain evidence="7">RSA 2281</strain>
    </source>
</reference>
<evidence type="ECO:0000256" key="5">
    <source>
        <dbReference type="ARBA" id="ARBA00023136"/>
    </source>
</evidence>
<feature type="transmembrane region" description="Helical" evidence="6">
    <location>
        <begin position="127"/>
        <end position="152"/>
    </location>
</feature>
<comment type="caution">
    <text evidence="7">The sequence shown here is derived from an EMBL/GenBank/DDBJ whole genome shotgun (WGS) entry which is preliminary data.</text>
</comment>
<dbReference type="GO" id="GO:0016020">
    <property type="term" value="C:membrane"/>
    <property type="evidence" value="ECO:0007669"/>
    <property type="project" value="UniProtKB-SubCell"/>
</dbReference>
<dbReference type="AlphaFoldDB" id="A0AAD5JX37"/>
<dbReference type="InterPro" id="IPR002528">
    <property type="entry name" value="MATE_fam"/>
</dbReference>
<gene>
    <name evidence="7" type="ORF">BDA99DRAFT_514238</name>
</gene>
<keyword evidence="4 6" id="KW-1133">Transmembrane helix</keyword>
<protein>
    <submittedName>
        <fullName evidence="7">Mate-domain-containing protein</fullName>
    </submittedName>
</protein>
<keyword evidence="3 6" id="KW-0812">Transmembrane</keyword>
<organism evidence="7 8">
    <name type="scientific">Phascolomyces articulosus</name>
    <dbReference type="NCBI Taxonomy" id="60185"/>
    <lineage>
        <taxon>Eukaryota</taxon>
        <taxon>Fungi</taxon>
        <taxon>Fungi incertae sedis</taxon>
        <taxon>Mucoromycota</taxon>
        <taxon>Mucoromycotina</taxon>
        <taxon>Mucoromycetes</taxon>
        <taxon>Mucorales</taxon>
        <taxon>Lichtheimiaceae</taxon>
        <taxon>Phascolomyces</taxon>
    </lineage>
</organism>
<feature type="transmembrane region" description="Helical" evidence="6">
    <location>
        <begin position="158"/>
        <end position="179"/>
    </location>
</feature>
<evidence type="ECO:0000256" key="6">
    <source>
        <dbReference type="SAM" id="Phobius"/>
    </source>
</evidence>
<evidence type="ECO:0000256" key="2">
    <source>
        <dbReference type="ARBA" id="ARBA00010199"/>
    </source>
</evidence>
<dbReference type="NCBIfam" id="TIGR00797">
    <property type="entry name" value="matE"/>
    <property type="match status" value="1"/>
</dbReference>
<proteinExistence type="inferred from homology"/>
<name>A0AAD5JX37_9FUNG</name>
<keyword evidence="5 6" id="KW-0472">Membrane</keyword>
<accession>A0AAD5JX37</accession>
<dbReference type="GO" id="GO:0042910">
    <property type="term" value="F:xenobiotic transmembrane transporter activity"/>
    <property type="evidence" value="ECO:0007669"/>
    <property type="project" value="InterPro"/>
</dbReference>
<feature type="transmembrane region" description="Helical" evidence="6">
    <location>
        <begin position="360"/>
        <end position="379"/>
    </location>
</feature>
<feature type="transmembrane region" description="Helical" evidence="6">
    <location>
        <begin position="219"/>
        <end position="242"/>
    </location>
</feature>
<evidence type="ECO:0000313" key="8">
    <source>
        <dbReference type="Proteomes" id="UP001209540"/>
    </source>
</evidence>